<dbReference type="PIRSF" id="PIRSF000077">
    <property type="entry name" value="Thioredoxin"/>
    <property type="match status" value="1"/>
</dbReference>
<dbReference type="Gene3D" id="3.40.30.10">
    <property type="entry name" value="Glutaredoxin"/>
    <property type="match status" value="1"/>
</dbReference>
<organism evidence="6">
    <name type="scientific">marine sediment metagenome</name>
    <dbReference type="NCBI Taxonomy" id="412755"/>
    <lineage>
        <taxon>unclassified sequences</taxon>
        <taxon>metagenomes</taxon>
        <taxon>ecological metagenomes</taxon>
    </lineage>
</organism>
<dbReference type="FunFam" id="3.40.30.10:FF:000001">
    <property type="entry name" value="Thioredoxin"/>
    <property type="match status" value="1"/>
</dbReference>
<evidence type="ECO:0000256" key="3">
    <source>
        <dbReference type="ARBA" id="ARBA00023157"/>
    </source>
</evidence>
<gene>
    <name evidence="6" type="ORF">S06H3_51898</name>
</gene>
<accession>X1PC71</accession>
<feature type="non-terminal residue" evidence="6">
    <location>
        <position position="76"/>
    </location>
</feature>
<dbReference type="EMBL" id="BARV01032973">
    <property type="protein sequence ID" value="GAI40056.1"/>
    <property type="molecule type" value="Genomic_DNA"/>
</dbReference>
<dbReference type="InterPro" id="IPR005746">
    <property type="entry name" value="Thioredoxin"/>
</dbReference>
<proteinExistence type="predicted"/>
<protein>
    <recommendedName>
        <fullName evidence="5">Thioredoxin domain-containing protein</fullName>
    </recommendedName>
</protein>
<dbReference type="PANTHER" id="PTHR45663:SF11">
    <property type="entry name" value="GEO12009P1"/>
    <property type="match status" value="1"/>
</dbReference>
<dbReference type="PROSITE" id="PS00194">
    <property type="entry name" value="THIOREDOXIN_1"/>
    <property type="match status" value="1"/>
</dbReference>
<evidence type="ECO:0000256" key="2">
    <source>
        <dbReference type="ARBA" id="ARBA00022982"/>
    </source>
</evidence>
<reference evidence="6" key="1">
    <citation type="journal article" date="2014" name="Front. Microbiol.">
        <title>High frequency of phylogenetically diverse reductive dehalogenase-homologous genes in deep subseafloor sedimentary metagenomes.</title>
        <authorList>
            <person name="Kawai M."/>
            <person name="Futagami T."/>
            <person name="Toyoda A."/>
            <person name="Takaki Y."/>
            <person name="Nishi S."/>
            <person name="Hori S."/>
            <person name="Arai W."/>
            <person name="Tsubouchi T."/>
            <person name="Morono Y."/>
            <person name="Uchiyama I."/>
            <person name="Ito T."/>
            <person name="Fujiyama A."/>
            <person name="Inagaki F."/>
            <person name="Takami H."/>
        </authorList>
    </citation>
    <scope>NUCLEOTIDE SEQUENCE</scope>
    <source>
        <strain evidence="6">Expedition CK06-06</strain>
    </source>
</reference>
<dbReference type="NCBIfam" id="TIGR01068">
    <property type="entry name" value="thioredoxin"/>
    <property type="match status" value="1"/>
</dbReference>
<feature type="domain" description="Thioredoxin" evidence="5">
    <location>
        <begin position="1"/>
        <end position="76"/>
    </location>
</feature>
<keyword evidence="2" id="KW-0249">Electron transport</keyword>
<keyword evidence="4" id="KW-0676">Redox-active center</keyword>
<evidence type="ECO:0000259" key="5">
    <source>
        <dbReference type="PROSITE" id="PS51352"/>
    </source>
</evidence>
<name>X1PC71_9ZZZZ</name>
<dbReference type="SUPFAM" id="SSF52833">
    <property type="entry name" value="Thioredoxin-like"/>
    <property type="match status" value="1"/>
</dbReference>
<evidence type="ECO:0000313" key="6">
    <source>
        <dbReference type="EMBL" id="GAI40056.1"/>
    </source>
</evidence>
<sequence length="76" mass="8763">MVIDVTDENFEKEVLQSTLPVVVDFWAPWCGPCYMIAPITEKLSEEYEGKFKFCKLNVDENPEAAMKYQVMSIPLL</sequence>
<dbReference type="InterPro" id="IPR036249">
    <property type="entry name" value="Thioredoxin-like_sf"/>
</dbReference>
<dbReference type="PANTHER" id="PTHR45663">
    <property type="entry name" value="GEO12009P1"/>
    <property type="match status" value="1"/>
</dbReference>
<dbReference type="InterPro" id="IPR017937">
    <property type="entry name" value="Thioredoxin_CS"/>
</dbReference>
<dbReference type="GO" id="GO:0015035">
    <property type="term" value="F:protein-disulfide reductase activity"/>
    <property type="evidence" value="ECO:0007669"/>
    <property type="project" value="InterPro"/>
</dbReference>
<evidence type="ECO:0000256" key="4">
    <source>
        <dbReference type="ARBA" id="ARBA00023284"/>
    </source>
</evidence>
<dbReference type="GO" id="GO:0045454">
    <property type="term" value="P:cell redox homeostasis"/>
    <property type="evidence" value="ECO:0007669"/>
    <property type="project" value="TreeGrafter"/>
</dbReference>
<keyword evidence="3" id="KW-1015">Disulfide bond</keyword>
<evidence type="ECO:0000256" key="1">
    <source>
        <dbReference type="ARBA" id="ARBA00022448"/>
    </source>
</evidence>
<dbReference type="InterPro" id="IPR013766">
    <property type="entry name" value="Thioredoxin_domain"/>
</dbReference>
<keyword evidence="1" id="KW-0813">Transport</keyword>
<dbReference type="GO" id="GO:0005829">
    <property type="term" value="C:cytosol"/>
    <property type="evidence" value="ECO:0007669"/>
    <property type="project" value="TreeGrafter"/>
</dbReference>
<dbReference type="PRINTS" id="PR00421">
    <property type="entry name" value="THIOREDOXIN"/>
</dbReference>
<dbReference type="PROSITE" id="PS51352">
    <property type="entry name" value="THIOREDOXIN_2"/>
    <property type="match status" value="1"/>
</dbReference>
<dbReference type="CDD" id="cd02947">
    <property type="entry name" value="TRX_family"/>
    <property type="match status" value="1"/>
</dbReference>
<dbReference type="Pfam" id="PF00085">
    <property type="entry name" value="Thioredoxin"/>
    <property type="match status" value="1"/>
</dbReference>
<dbReference type="AlphaFoldDB" id="X1PC71"/>
<comment type="caution">
    <text evidence="6">The sequence shown here is derived from an EMBL/GenBank/DDBJ whole genome shotgun (WGS) entry which is preliminary data.</text>
</comment>